<dbReference type="Pfam" id="PF01895">
    <property type="entry name" value="PhoU"/>
    <property type="match status" value="2"/>
</dbReference>
<feature type="domain" description="PhoU" evidence="9">
    <location>
        <begin position="124"/>
        <end position="207"/>
    </location>
</feature>
<feature type="domain" description="PhoU" evidence="9">
    <location>
        <begin position="21"/>
        <end position="106"/>
    </location>
</feature>
<reference evidence="10 11" key="1">
    <citation type="submission" date="2020-02" db="EMBL/GenBank/DDBJ databases">
        <title>Genomic and physiological characterization of two novel Nitrospinaceae genera.</title>
        <authorList>
            <person name="Mueller A.J."/>
            <person name="Jung M.-Y."/>
            <person name="Strachan C.R."/>
            <person name="Herbold C.W."/>
            <person name="Kirkegaard R.H."/>
            <person name="Daims H."/>
        </authorList>
    </citation>
    <scope>NUCLEOTIDE SEQUENCE [LARGE SCALE GENOMIC DNA]</scope>
    <source>
        <strain evidence="10">EB</strain>
    </source>
</reference>
<dbReference type="GO" id="GO:0030643">
    <property type="term" value="P:intracellular phosphate ion homeostasis"/>
    <property type="evidence" value="ECO:0007669"/>
    <property type="project" value="InterPro"/>
</dbReference>
<dbReference type="EMBL" id="CP048685">
    <property type="protein sequence ID" value="QPJ62352.1"/>
    <property type="molecule type" value="Genomic_DNA"/>
</dbReference>
<dbReference type="NCBIfam" id="TIGR02135">
    <property type="entry name" value="phoU_full"/>
    <property type="match status" value="1"/>
</dbReference>
<dbReference type="Gene3D" id="1.20.58.220">
    <property type="entry name" value="Phosphate transport system protein phou homolog 2, domain 2"/>
    <property type="match status" value="2"/>
</dbReference>
<dbReference type="InterPro" id="IPR038078">
    <property type="entry name" value="PhoU-like_sf"/>
</dbReference>
<comment type="similarity">
    <text evidence="2 8">Belongs to the PhoU family.</text>
</comment>
<evidence type="ECO:0000256" key="4">
    <source>
        <dbReference type="ARBA" id="ARBA00022448"/>
    </source>
</evidence>
<keyword evidence="4 8" id="KW-0813">Transport</keyword>
<evidence type="ECO:0000256" key="7">
    <source>
        <dbReference type="ARBA" id="ARBA00056181"/>
    </source>
</evidence>
<dbReference type="FunFam" id="1.20.58.220:FF:000004">
    <property type="entry name" value="Phosphate-specific transport system accessory protein PhoU"/>
    <property type="match status" value="1"/>
</dbReference>
<evidence type="ECO:0000313" key="10">
    <source>
        <dbReference type="EMBL" id="QPJ62352.1"/>
    </source>
</evidence>
<name>A0A7T0BWW6_9BACT</name>
<sequence>MPRHTIHIENAILQLKKMTHSLGAHVEENVGRAVRSIINRDAKLATEVMHSDSRIDEMEVELEEECLKVLALYQPVANDLRLVVAYLKINNDLERIGDLAVNIAERSVFLADQVKLAIPDEFPLMAEKTQWMLQHALDSLVDLDSVMARRVCAVDDEVDDLNRKMFYTFESQLGTGPEKLRPLLELLSASRYLERVADHATNICEDVIYLIGGEIVRHRKEALIIPMDQVKKSGSKS</sequence>
<evidence type="ECO:0000256" key="1">
    <source>
        <dbReference type="ARBA" id="ARBA00004496"/>
    </source>
</evidence>
<dbReference type="GO" id="GO:0005737">
    <property type="term" value="C:cytoplasm"/>
    <property type="evidence" value="ECO:0007669"/>
    <property type="project" value="UniProtKB-SubCell"/>
</dbReference>
<dbReference type="Proteomes" id="UP000594688">
    <property type="component" value="Chromosome"/>
</dbReference>
<comment type="subunit">
    <text evidence="3 8">Homodimer.</text>
</comment>
<comment type="function">
    <text evidence="7 8">Plays a role in the regulation of phosphate uptake.</text>
</comment>
<evidence type="ECO:0000259" key="9">
    <source>
        <dbReference type="Pfam" id="PF01895"/>
    </source>
</evidence>
<evidence type="ECO:0000256" key="6">
    <source>
        <dbReference type="ARBA" id="ARBA00022592"/>
    </source>
</evidence>
<organism evidence="10 11">
    <name type="scientific">Candidatus Nitronauta litoralis</name>
    <dbReference type="NCBI Taxonomy" id="2705533"/>
    <lineage>
        <taxon>Bacteria</taxon>
        <taxon>Pseudomonadati</taxon>
        <taxon>Nitrospinota/Tectimicrobiota group</taxon>
        <taxon>Nitrospinota</taxon>
        <taxon>Nitrospinia</taxon>
        <taxon>Nitrospinales</taxon>
        <taxon>Nitrospinaceae</taxon>
        <taxon>Candidatus Nitronauta</taxon>
    </lineage>
</organism>
<proteinExistence type="inferred from homology"/>
<dbReference type="AlphaFoldDB" id="A0A7T0BWW6"/>
<protein>
    <recommendedName>
        <fullName evidence="8">Phosphate-specific transport system accessory protein PhoU</fullName>
    </recommendedName>
</protein>
<evidence type="ECO:0000256" key="3">
    <source>
        <dbReference type="ARBA" id="ARBA00011738"/>
    </source>
</evidence>
<keyword evidence="5 8" id="KW-0963">Cytoplasm</keyword>
<evidence type="ECO:0000256" key="5">
    <source>
        <dbReference type="ARBA" id="ARBA00022490"/>
    </source>
</evidence>
<dbReference type="PANTHER" id="PTHR42930">
    <property type="entry name" value="PHOSPHATE-SPECIFIC TRANSPORT SYSTEM ACCESSORY PROTEIN PHOU"/>
    <property type="match status" value="1"/>
</dbReference>
<dbReference type="InterPro" id="IPR026022">
    <property type="entry name" value="PhoU_dom"/>
</dbReference>
<dbReference type="InterPro" id="IPR028366">
    <property type="entry name" value="PhoU"/>
</dbReference>
<dbReference type="SUPFAM" id="SSF109755">
    <property type="entry name" value="PhoU-like"/>
    <property type="match status" value="1"/>
</dbReference>
<dbReference type="GO" id="GO:0045936">
    <property type="term" value="P:negative regulation of phosphate metabolic process"/>
    <property type="evidence" value="ECO:0007669"/>
    <property type="project" value="InterPro"/>
</dbReference>
<dbReference type="KEGG" id="nli:G3M70_10930"/>
<evidence type="ECO:0000256" key="2">
    <source>
        <dbReference type="ARBA" id="ARBA00008107"/>
    </source>
</evidence>
<dbReference type="GO" id="GO:0006817">
    <property type="term" value="P:phosphate ion transport"/>
    <property type="evidence" value="ECO:0007669"/>
    <property type="project" value="UniProtKB-KW"/>
</dbReference>
<keyword evidence="6 8" id="KW-0592">Phosphate transport</keyword>
<dbReference type="PIRSF" id="PIRSF003107">
    <property type="entry name" value="PhoU"/>
    <property type="match status" value="1"/>
</dbReference>
<evidence type="ECO:0000256" key="8">
    <source>
        <dbReference type="PIRNR" id="PIRNR003107"/>
    </source>
</evidence>
<accession>A0A7T0BWW6</accession>
<dbReference type="PANTHER" id="PTHR42930:SF3">
    <property type="entry name" value="PHOSPHATE-SPECIFIC TRANSPORT SYSTEM ACCESSORY PROTEIN PHOU"/>
    <property type="match status" value="1"/>
</dbReference>
<comment type="subcellular location">
    <subcellularLocation>
        <location evidence="1 8">Cytoplasm</location>
    </subcellularLocation>
</comment>
<gene>
    <name evidence="10" type="primary">phoU</name>
    <name evidence="10" type="ORF">G3M70_10930</name>
</gene>
<evidence type="ECO:0000313" key="11">
    <source>
        <dbReference type="Proteomes" id="UP000594688"/>
    </source>
</evidence>